<keyword evidence="6 15" id="KW-0963">Cytoplasm</keyword>
<keyword evidence="8 15" id="KW-0547">Nucleotide-binding</keyword>
<keyword evidence="7" id="KW-0479">Metal-binding</keyword>
<dbReference type="GO" id="GO:0031522">
    <property type="term" value="C:cell envelope Sec protein transport complex"/>
    <property type="evidence" value="ECO:0007669"/>
    <property type="project" value="TreeGrafter"/>
</dbReference>
<feature type="compositionally biased region" description="Basic and acidic residues" evidence="17">
    <location>
        <begin position="817"/>
        <end position="833"/>
    </location>
</feature>
<dbReference type="InterPro" id="IPR014018">
    <property type="entry name" value="SecA_motor_DEAD"/>
</dbReference>
<dbReference type="GO" id="GO:0005829">
    <property type="term" value="C:cytosol"/>
    <property type="evidence" value="ECO:0007669"/>
    <property type="project" value="TreeGrafter"/>
</dbReference>
<feature type="domain" description="SecA family profile" evidence="20">
    <location>
        <begin position="1"/>
        <end position="590"/>
    </location>
</feature>
<dbReference type="InterPro" id="IPR036266">
    <property type="entry name" value="SecA_Wing/Scaffold_sf"/>
</dbReference>
<dbReference type="InterPro" id="IPR011130">
    <property type="entry name" value="SecA_preprotein_X-link_dom"/>
</dbReference>
<dbReference type="PRINTS" id="PR00906">
    <property type="entry name" value="SECA"/>
</dbReference>
<name>G5GIN1_9FIRM</name>
<dbReference type="InterPro" id="IPR004027">
    <property type="entry name" value="SEC_C_motif"/>
</dbReference>
<dbReference type="GO" id="GO:0043952">
    <property type="term" value="P:protein transport by the Sec complex"/>
    <property type="evidence" value="ECO:0007669"/>
    <property type="project" value="TreeGrafter"/>
</dbReference>
<dbReference type="GO" id="GO:0017038">
    <property type="term" value="P:protein import"/>
    <property type="evidence" value="ECO:0007669"/>
    <property type="project" value="InterPro"/>
</dbReference>
<dbReference type="NCBIfam" id="TIGR00963">
    <property type="entry name" value="secA"/>
    <property type="match status" value="1"/>
</dbReference>
<dbReference type="InterPro" id="IPR000185">
    <property type="entry name" value="SecA"/>
</dbReference>
<keyword evidence="4 15" id="KW-0813">Transport</keyword>
<evidence type="ECO:0000256" key="11">
    <source>
        <dbReference type="ARBA" id="ARBA00022927"/>
    </source>
</evidence>
<dbReference type="PROSITE" id="PS51194">
    <property type="entry name" value="HELICASE_CTER"/>
    <property type="match status" value="1"/>
</dbReference>
<evidence type="ECO:0000259" key="19">
    <source>
        <dbReference type="PROSITE" id="PS51194"/>
    </source>
</evidence>
<dbReference type="SUPFAM" id="SSF81767">
    <property type="entry name" value="Pre-protein crosslinking domain of SecA"/>
    <property type="match status" value="1"/>
</dbReference>
<dbReference type="RefSeq" id="WP_005541049.1">
    <property type="nucleotide sequence ID" value="NZ_JH378833.1"/>
</dbReference>
<evidence type="ECO:0000313" key="22">
    <source>
        <dbReference type="Proteomes" id="UP000003011"/>
    </source>
</evidence>
<dbReference type="InterPro" id="IPR044722">
    <property type="entry name" value="SecA_SF2_C"/>
</dbReference>
<dbReference type="EMBL" id="ACZL01000023">
    <property type="protein sequence ID" value="EHI55285.1"/>
    <property type="molecule type" value="Genomic_DNA"/>
</dbReference>
<dbReference type="InterPro" id="IPR020937">
    <property type="entry name" value="SecA_CS"/>
</dbReference>
<dbReference type="STRING" id="679200.HMPREF9333_01421"/>
<dbReference type="InterPro" id="IPR014001">
    <property type="entry name" value="Helicase_ATP-bd"/>
</dbReference>
<dbReference type="Pfam" id="PF01043">
    <property type="entry name" value="SecA_PP_bind"/>
    <property type="match status" value="1"/>
</dbReference>
<feature type="region of interest" description="Disordered" evidence="17">
    <location>
        <begin position="807"/>
        <end position="856"/>
    </location>
</feature>
<accession>G5GIN1</accession>
<evidence type="ECO:0000256" key="1">
    <source>
        <dbReference type="ARBA" id="ARBA00001947"/>
    </source>
</evidence>
<dbReference type="GO" id="GO:0005524">
    <property type="term" value="F:ATP binding"/>
    <property type="evidence" value="ECO:0007669"/>
    <property type="project" value="UniProtKB-UniRule"/>
</dbReference>
<dbReference type="eggNOG" id="COG0653">
    <property type="taxonomic scope" value="Bacteria"/>
</dbReference>
<dbReference type="PROSITE" id="PS51192">
    <property type="entry name" value="HELICASE_ATP_BIND_1"/>
    <property type="match status" value="1"/>
</dbReference>
<comment type="similarity">
    <text evidence="3 15 16">Belongs to the SecA family.</text>
</comment>
<dbReference type="Gene3D" id="3.90.1440.10">
    <property type="entry name" value="SecA, preprotein cross-linking domain"/>
    <property type="match status" value="1"/>
</dbReference>
<evidence type="ECO:0000256" key="7">
    <source>
        <dbReference type="ARBA" id="ARBA00022723"/>
    </source>
</evidence>
<evidence type="ECO:0000256" key="16">
    <source>
        <dbReference type="RuleBase" id="RU003874"/>
    </source>
</evidence>
<feature type="binding site" evidence="15">
    <location>
        <position position="512"/>
    </location>
    <ligand>
        <name>ATP</name>
        <dbReference type="ChEBI" id="CHEBI:30616"/>
    </ligand>
</feature>
<dbReference type="Gene3D" id="1.10.3060.10">
    <property type="entry name" value="Helical scaffold and wing domains of SecA"/>
    <property type="match status" value="1"/>
</dbReference>
<dbReference type="CDD" id="cd17928">
    <property type="entry name" value="DEXDc_SecA"/>
    <property type="match status" value="1"/>
</dbReference>
<dbReference type="CDD" id="cd18803">
    <property type="entry name" value="SF2_C_secA"/>
    <property type="match status" value="1"/>
</dbReference>
<keyword evidence="9" id="KW-0862">Zinc</keyword>
<dbReference type="Gene3D" id="3.40.50.300">
    <property type="entry name" value="P-loop containing nucleotide triphosphate hydrolases"/>
    <property type="match status" value="3"/>
</dbReference>
<evidence type="ECO:0000256" key="12">
    <source>
        <dbReference type="ARBA" id="ARBA00022967"/>
    </source>
</evidence>
<evidence type="ECO:0000256" key="8">
    <source>
        <dbReference type="ARBA" id="ARBA00022741"/>
    </source>
</evidence>
<dbReference type="Pfam" id="PF21090">
    <property type="entry name" value="P-loop_SecA"/>
    <property type="match status" value="2"/>
</dbReference>
<evidence type="ECO:0000256" key="5">
    <source>
        <dbReference type="ARBA" id="ARBA00022475"/>
    </source>
</evidence>
<evidence type="ECO:0000259" key="18">
    <source>
        <dbReference type="PROSITE" id="PS51192"/>
    </source>
</evidence>
<evidence type="ECO:0000259" key="20">
    <source>
        <dbReference type="PROSITE" id="PS51196"/>
    </source>
</evidence>
<dbReference type="AlphaFoldDB" id="G5GIN1"/>
<keyword evidence="12 15" id="KW-1278">Translocase</keyword>
<dbReference type="FunFam" id="3.90.1440.10:FF:000002">
    <property type="entry name" value="Protein translocase subunit SecA"/>
    <property type="match status" value="1"/>
</dbReference>
<protein>
    <recommendedName>
        <fullName evidence="15 16">Protein translocase subunit SecA</fullName>
        <ecNumber evidence="15">7.4.2.8</ecNumber>
    </recommendedName>
</protein>
<dbReference type="PROSITE" id="PS51196">
    <property type="entry name" value="SECA_MOTOR_DEAD"/>
    <property type="match status" value="1"/>
</dbReference>
<dbReference type="HOGENOM" id="CLU_005314_3_0_9"/>
<comment type="function">
    <text evidence="15">Part of the Sec protein translocase complex. Interacts with the SecYEG preprotein conducting channel. Has a central role in coupling the hydrolysis of ATP to the transfer of proteins into and across the cell membrane, serving as an ATP-driven molecular motor driving the stepwise translocation of polypeptide chains across the membrane.</text>
</comment>
<comment type="caution">
    <text evidence="21">The sequence shown here is derived from an EMBL/GenBank/DDBJ whole genome shotgun (WGS) entry which is preliminary data.</text>
</comment>
<dbReference type="InterPro" id="IPR001650">
    <property type="entry name" value="Helicase_C-like"/>
</dbReference>
<evidence type="ECO:0000256" key="6">
    <source>
        <dbReference type="ARBA" id="ARBA00022490"/>
    </source>
</evidence>
<sequence>MNLIEKIFGTHSERELKIIDPTVKKIEALKETMVKLTDDELKENTVKFKERLAAGETLDDILPEAYATVREAARRVRNMEHFPVQLIGGVVIHQGRIAEMRTGEGKTLVSTCPAYLNALSGKPVHIVTVNDYLANRDAEWMGEIHRFLGLSVGVVLNHMDSVERKAQYACDITYVTNNELGFDYLRDNMAAYKDQRVLRGLEYAIIDEVDSVLIDEARTPLIISGQSGKSTKIYEVCNICALQLERGEASGEFTKMNAIMGEDIEETGDFIVNEKDKVVNLTEEGVAKVEKFFNIENLADADNLEIQHGIILALRANNLMFRDKDYVVKDGEVLIVDEFTGRIMPGRRYSDGLHQAIEAKEHVNVRRESKTLATITFQNFFNKFTKKAGMTGTALTEEKEFRNTYGMDVIAIPTNVPVIRVDHEDAVYKSKKEKFKAVIEDIKATHEKGQPVLVGTITIETSEMLSGMLKKEGVAHTVLNAKFHEKEAEIVAGAGAHGAVTIATNMAGRGTDIQLDSDAKLAGGLKIIGTERHEARRIDNQLRGRSGRQGDPGESRFYISLEDDLMRLFGSERLIKIFESLGVPDGEQIEHRMLSNAIERAQMKIENNNYGIRENLLKYDEVNNEQREVIYEERNKVLEGDNMRPTIMRMVNDIVEHAVDMSISDDLTPQNWDYKELNELLIPIIPLKPVKYEEDMESMKKNELAHRLKEEAVKLYEEKEAEFPSGDQVRELERFVLLKVIDNKWMNHIDDMEQLRQGIGLQSLGQRDPLVEYKISAYEMFDEMTAGITEDTVKLLYHARIEQSVEREPAAEITGTNKDDSLAKTPIRKKDAKPYPNDPCPCGSGKKYKQCCGRGN</sequence>
<dbReference type="Proteomes" id="UP000003011">
    <property type="component" value="Unassembled WGS sequence"/>
</dbReference>
<dbReference type="OrthoDB" id="9805579at2"/>
<keyword evidence="22" id="KW-1185">Reference proteome</keyword>
<dbReference type="GO" id="GO:0065002">
    <property type="term" value="P:intracellular protein transmembrane transport"/>
    <property type="evidence" value="ECO:0007669"/>
    <property type="project" value="UniProtKB-UniRule"/>
</dbReference>
<dbReference type="NCBIfam" id="NF006630">
    <property type="entry name" value="PRK09200.1"/>
    <property type="match status" value="1"/>
</dbReference>
<dbReference type="GO" id="GO:0006605">
    <property type="term" value="P:protein targeting"/>
    <property type="evidence" value="ECO:0007669"/>
    <property type="project" value="UniProtKB-UniRule"/>
</dbReference>
<proteinExistence type="inferred from homology"/>
<dbReference type="SUPFAM" id="SSF81886">
    <property type="entry name" value="Helical scaffold and wing domains of SecA"/>
    <property type="match status" value="1"/>
</dbReference>
<dbReference type="PANTHER" id="PTHR30612:SF0">
    <property type="entry name" value="CHLOROPLAST PROTEIN-TRANSPORTING ATPASE"/>
    <property type="match status" value="1"/>
</dbReference>
<dbReference type="Pfam" id="PF07517">
    <property type="entry name" value="SecA_DEAD"/>
    <property type="match status" value="1"/>
</dbReference>
<dbReference type="SMART" id="SM00958">
    <property type="entry name" value="SecA_PP_bind"/>
    <property type="match status" value="1"/>
</dbReference>
<dbReference type="FunFam" id="3.40.50.300:FF:000429">
    <property type="entry name" value="Preprotein translocase subunit SecA"/>
    <property type="match status" value="1"/>
</dbReference>
<dbReference type="InterPro" id="IPR036670">
    <property type="entry name" value="SecA_X-link_sf"/>
</dbReference>
<evidence type="ECO:0000256" key="9">
    <source>
        <dbReference type="ARBA" id="ARBA00022833"/>
    </source>
</evidence>
<evidence type="ECO:0000256" key="3">
    <source>
        <dbReference type="ARBA" id="ARBA00007650"/>
    </source>
</evidence>
<keyword evidence="10 15" id="KW-0067">ATP-binding</keyword>
<dbReference type="InterPro" id="IPR027417">
    <property type="entry name" value="P-loop_NTPase"/>
</dbReference>
<evidence type="ECO:0000256" key="14">
    <source>
        <dbReference type="ARBA" id="ARBA00023136"/>
    </source>
</evidence>
<dbReference type="HAMAP" id="MF_01382">
    <property type="entry name" value="SecA"/>
    <property type="match status" value="1"/>
</dbReference>
<reference evidence="21 22" key="1">
    <citation type="submission" date="2011-08" db="EMBL/GenBank/DDBJ databases">
        <title>The Genome Sequence of Johnsonella ignava ATCC 51276.</title>
        <authorList>
            <consortium name="The Broad Institute Genome Sequencing Platform"/>
            <person name="Earl A."/>
            <person name="Ward D."/>
            <person name="Feldgarden M."/>
            <person name="Gevers D."/>
            <person name="Izard J."/>
            <person name="Blanton J.M."/>
            <person name="Baranova O.V."/>
            <person name="Dewhirst F.E."/>
            <person name="Young S.K."/>
            <person name="Zeng Q."/>
            <person name="Gargeya S."/>
            <person name="Fitzgerald M."/>
            <person name="Haas B."/>
            <person name="Abouelleil A."/>
            <person name="Alvarado L."/>
            <person name="Arachchi H.M."/>
            <person name="Berlin A."/>
            <person name="Brown A."/>
            <person name="Chapman S.B."/>
            <person name="Chen Z."/>
            <person name="Dunbar C."/>
            <person name="Freedman E."/>
            <person name="Gearin G."/>
            <person name="Gellesch M."/>
            <person name="Goldberg J."/>
            <person name="Griggs A."/>
            <person name="Gujja S."/>
            <person name="Heiman D."/>
            <person name="Howarth C."/>
            <person name="Larson L."/>
            <person name="Lui A."/>
            <person name="MacDonald P.J.P."/>
            <person name="Montmayeur A."/>
            <person name="Murphy C."/>
            <person name="Neiman D."/>
            <person name="Pearson M."/>
            <person name="Priest M."/>
            <person name="Roberts A."/>
            <person name="Saif S."/>
            <person name="Shea T."/>
            <person name="Shenoy N."/>
            <person name="Sisk P."/>
            <person name="Stolte C."/>
            <person name="Sykes S."/>
            <person name="Wortman J."/>
            <person name="Nusbaum C."/>
            <person name="Birren B."/>
        </authorList>
    </citation>
    <scope>NUCLEOTIDE SEQUENCE [LARGE SCALE GENOMIC DNA]</scope>
    <source>
        <strain evidence="21 22">ATCC 51276</strain>
    </source>
</reference>
<comment type="subunit">
    <text evidence="15">Monomer and homodimer. Part of the essential Sec protein translocation apparatus which comprises SecA, SecYEG and auxiliary proteins SecDF. Other proteins may also be involved.</text>
</comment>
<keyword evidence="11 15" id="KW-0653">Protein transport</keyword>
<dbReference type="Pfam" id="PF07516">
    <property type="entry name" value="SecA_SW"/>
    <property type="match status" value="1"/>
</dbReference>
<evidence type="ECO:0000256" key="13">
    <source>
        <dbReference type="ARBA" id="ARBA00023010"/>
    </source>
</evidence>
<evidence type="ECO:0000256" key="2">
    <source>
        <dbReference type="ARBA" id="ARBA00004170"/>
    </source>
</evidence>
<gene>
    <name evidence="15" type="primary">secA</name>
    <name evidence="21" type="ORF">HMPREF9333_01421</name>
</gene>
<dbReference type="GO" id="GO:0005886">
    <property type="term" value="C:plasma membrane"/>
    <property type="evidence" value="ECO:0007669"/>
    <property type="project" value="UniProtKB-SubCell"/>
</dbReference>
<dbReference type="SMART" id="SM00957">
    <property type="entry name" value="SecA_DEAD"/>
    <property type="match status" value="1"/>
</dbReference>
<dbReference type="PROSITE" id="PS01312">
    <property type="entry name" value="SECA"/>
    <property type="match status" value="1"/>
</dbReference>
<dbReference type="Pfam" id="PF02810">
    <property type="entry name" value="SEC-C"/>
    <property type="match status" value="1"/>
</dbReference>
<evidence type="ECO:0000313" key="21">
    <source>
        <dbReference type="EMBL" id="EHI55285.1"/>
    </source>
</evidence>
<comment type="subcellular location">
    <subcellularLocation>
        <location evidence="15">Cell membrane</location>
        <topology evidence="15">Peripheral membrane protein</topology>
        <orientation evidence="15">Cytoplasmic side</orientation>
    </subcellularLocation>
    <subcellularLocation>
        <location evidence="15">Cytoplasm</location>
    </subcellularLocation>
    <subcellularLocation>
        <location evidence="2">Membrane</location>
        <topology evidence="2">Peripheral membrane protein</topology>
    </subcellularLocation>
    <text evidence="15">Distribution is 50-50.</text>
</comment>
<feature type="domain" description="Helicase ATP-binding" evidence="18">
    <location>
        <begin position="87"/>
        <end position="245"/>
    </location>
</feature>
<dbReference type="GO" id="GO:0008564">
    <property type="term" value="F:protein-exporting ATPase activity"/>
    <property type="evidence" value="ECO:0007669"/>
    <property type="project" value="UniProtKB-EC"/>
</dbReference>
<feature type="domain" description="Helicase C-terminal" evidence="19">
    <location>
        <begin position="422"/>
        <end position="606"/>
    </location>
</feature>
<evidence type="ECO:0000256" key="17">
    <source>
        <dbReference type="SAM" id="MobiDB-lite"/>
    </source>
</evidence>
<dbReference type="SUPFAM" id="SSF52540">
    <property type="entry name" value="P-loop containing nucleoside triphosphate hydrolases"/>
    <property type="match status" value="2"/>
</dbReference>
<keyword evidence="5 15" id="KW-1003">Cell membrane</keyword>
<evidence type="ECO:0000256" key="15">
    <source>
        <dbReference type="HAMAP-Rule" id="MF_01382"/>
    </source>
</evidence>
<dbReference type="InterPro" id="IPR011115">
    <property type="entry name" value="SecA_DEAD"/>
</dbReference>
<organism evidence="21 22">
    <name type="scientific">Johnsonella ignava ATCC 51276</name>
    <dbReference type="NCBI Taxonomy" id="679200"/>
    <lineage>
        <taxon>Bacteria</taxon>
        <taxon>Bacillati</taxon>
        <taxon>Bacillota</taxon>
        <taxon>Clostridia</taxon>
        <taxon>Lachnospirales</taxon>
        <taxon>Lachnospiraceae</taxon>
        <taxon>Johnsonella</taxon>
    </lineage>
</organism>
<dbReference type="InterPro" id="IPR011116">
    <property type="entry name" value="SecA_Wing/Scaffold"/>
</dbReference>
<keyword evidence="13 15" id="KW-0811">Translocation</keyword>
<dbReference type="PATRIC" id="fig|679200.3.peg.1509"/>
<evidence type="ECO:0000256" key="4">
    <source>
        <dbReference type="ARBA" id="ARBA00022448"/>
    </source>
</evidence>
<feature type="binding site" evidence="15">
    <location>
        <begin position="103"/>
        <end position="107"/>
    </location>
    <ligand>
        <name>ATP</name>
        <dbReference type="ChEBI" id="CHEBI:30616"/>
    </ligand>
</feature>
<dbReference type="PANTHER" id="PTHR30612">
    <property type="entry name" value="SECA INNER MEMBRANE COMPONENT OF SEC PROTEIN SECRETION SYSTEM"/>
    <property type="match status" value="1"/>
</dbReference>
<feature type="binding site" evidence="15">
    <location>
        <position position="85"/>
    </location>
    <ligand>
        <name>ATP</name>
        <dbReference type="ChEBI" id="CHEBI:30616"/>
    </ligand>
</feature>
<comment type="catalytic activity">
    <reaction evidence="15">
        <text>ATP + H2O + cellular proteinSide 1 = ADP + phosphate + cellular proteinSide 2.</text>
        <dbReference type="EC" id="7.4.2.8"/>
    </reaction>
</comment>
<evidence type="ECO:0000256" key="10">
    <source>
        <dbReference type="ARBA" id="ARBA00022840"/>
    </source>
</evidence>
<comment type="cofactor">
    <cofactor evidence="1">
        <name>Zn(2+)</name>
        <dbReference type="ChEBI" id="CHEBI:29105"/>
    </cofactor>
</comment>
<dbReference type="EC" id="7.4.2.8" evidence="15"/>
<keyword evidence="14 15" id="KW-0472">Membrane</keyword>
<dbReference type="GO" id="GO:0046872">
    <property type="term" value="F:metal ion binding"/>
    <property type="evidence" value="ECO:0007669"/>
    <property type="project" value="UniProtKB-KW"/>
</dbReference>